<dbReference type="PROSITE" id="PS51885">
    <property type="entry name" value="NEPRILYSIN"/>
    <property type="match status" value="1"/>
</dbReference>
<comment type="caution">
    <text evidence="10">The sequence shown here is derived from an EMBL/GenBank/DDBJ whole genome shotgun (WGS) entry which is preliminary data.</text>
</comment>
<keyword evidence="11" id="KW-1185">Reference proteome</keyword>
<keyword evidence="4" id="KW-0479">Metal-binding</keyword>
<dbReference type="PANTHER" id="PTHR11733">
    <property type="entry name" value="ZINC METALLOPROTEASE FAMILY M13 NEPRILYSIN-RELATED"/>
    <property type="match status" value="1"/>
</dbReference>
<evidence type="ECO:0000313" key="10">
    <source>
        <dbReference type="EMBL" id="KAK6734584.1"/>
    </source>
</evidence>
<dbReference type="InterPro" id="IPR042089">
    <property type="entry name" value="Peptidase_M13_dom_2"/>
</dbReference>
<accession>A0ABR1C7U1</accession>
<dbReference type="CDD" id="cd08662">
    <property type="entry name" value="M13"/>
    <property type="match status" value="1"/>
</dbReference>
<keyword evidence="3" id="KW-0645">Protease</keyword>
<evidence type="ECO:0000256" key="6">
    <source>
        <dbReference type="ARBA" id="ARBA00022833"/>
    </source>
</evidence>
<comment type="similarity">
    <text evidence="2">Belongs to the peptidase M13 family.</text>
</comment>
<dbReference type="PRINTS" id="PR00786">
    <property type="entry name" value="NEPRILYSIN"/>
</dbReference>
<evidence type="ECO:0000259" key="8">
    <source>
        <dbReference type="Pfam" id="PF01431"/>
    </source>
</evidence>
<dbReference type="Pfam" id="PF05649">
    <property type="entry name" value="Peptidase_M13_N"/>
    <property type="match status" value="1"/>
</dbReference>
<reference evidence="10 11" key="1">
    <citation type="submission" date="2023-08" db="EMBL/GenBank/DDBJ databases">
        <title>A Necator americanus chromosomal reference genome.</title>
        <authorList>
            <person name="Ilik V."/>
            <person name="Petrzelkova K.J."/>
            <person name="Pardy F."/>
            <person name="Fuh T."/>
            <person name="Niatou-Singa F.S."/>
            <person name="Gouil Q."/>
            <person name="Baker L."/>
            <person name="Ritchie M.E."/>
            <person name="Jex A.R."/>
            <person name="Gazzola D."/>
            <person name="Li H."/>
            <person name="Toshio Fujiwara R."/>
            <person name="Zhan B."/>
            <person name="Aroian R.V."/>
            <person name="Pafco B."/>
            <person name="Schwarz E.M."/>
        </authorList>
    </citation>
    <scope>NUCLEOTIDE SEQUENCE [LARGE SCALE GENOMIC DNA]</scope>
    <source>
        <strain evidence="10 11">Aroian</strain>
        <tissue evidence="10">Whole animal</tissue>
    </source>
</reference>
<keyword evidence="5" id="KW-0378">Hydrolase</keyword>
<dbReference type="InterPro" id="IPR018497">
    <property type="entry name" value="Peptidase_M13_C"/>
</dbReference>
<evidence type="ECO:0008006" key="12">
    <source>
        <dbReference type="Google" id="ProtNLM"/>
    </source>
</evidence>
<keyword evidence="7" id="KW-0482">Metalloprotease</keyword>
<evidence type="ECO:0000256" key="3">
    <source>
        <dbReference type="ARBA" id="ARBA00022670"/>
    </source>
</evidence>
<evidence type="ECO:0000256" key="7">
    <source>
        <dbReference type="ARBA" id="ARBA00023049"/>
    </source>
</evidence>
<sequence>MLRIWSRYHYLQALKSFQSYMWKLLMKTSFCCCCALLIRSQVEAESNNVGSSEGYKIASHMLINSMNFSVDPCIDFFEFTCGNWKANHPIPNHKTRYSQFEVVADKVQGEMRGIFESEEVFGSISMNTLKAMYRRCMDKDKLNAIGARRLIESIRNHSVWPMLDGDQKWSLEDFNLTSLLVHVAQVRGVHVFVRSYVTIDSRNVSQRIMKFEQGDLGLGDSRIGRIYYLDRKKHGRKIAAYRQFLISKITLLLEDSNQPKNETKIAKDVDEVVDFETMFAKILVADDDSRNFNTRHSLRRLKDLQKLMPVVNWAQYFHSVAPNVVHEYFASNPEIIIAEIDFMKRLTNLLQSTDPRIITNYVYMRYSSSWVGELGERYEDILQEFNRVMYGRNQKAQRWISCTDNIMQGMQYVSAAMYVRRVFDKTLKNIIFQMIEDLQKVFREIVITSDWMDNETKANALDKAKQMLRQVAYPDFVLDNAKLDDHYSGFSVEESDTYSQMVGKLSKWCLEYRYKQLIKPVDRTEFNFNSAVVNAYYSSTSNSIKLPAAIIQVPFFHPTFPRALNYGGIGAVIGHEIIHGFDDIGRQFDSFGNLRDWWNAGVKKKFEERSQCIINQYGKIEVPGTGLKVNGKLTQGENIADNGGIKQAFKAYKNYLLDHGEEMRIKGLEQYNNEQMFFLGYAMVAETTVTQHHQLIVVMVVKDGVLFNEITHNTQFRAVRAVQTQ</sequence>
<dbReference type="InterPro" id="IPR000718">
    <property type="entry name" value="Peptidase_M13"/>
</dbReference>
<evidence type="ECO:0000256" key="1">
    <source>
        <dbReference type="ARBA" id="ARBA00001947"/>
    </source>
</evidence>
<dbReference type="Gene3D" id="1.10.1380.10">
    <property type="entry name" value="Neutral endopeptidase , domain2"/>
    <property type="match status" value="1"/>
</dbReference>
<dbReference type="Proteomes" id="UP001303046">
    <property type="component" value="Unassembled WGS sequence"/>
</dbReference>
<evidence type="ECO:0000256" key="2">
    <source>
        <dbReference type="ARBA" id="ARBA00007357"/>
    </source>
</evidence>
<dbReference type="InterPro" id="IPR024079">
    <property type="entry name" value="MetalloPept_cat_dom_sf"/>
</dbReference>
<name>A0ABR1C7U1_NECAM</name>
<organism evidence="10 11">
    <name type="scientific">Necator americanus</name>
    <name type="common">Human hookworm</name>
    <dbReference type="NCBI Taxonomy" id="51031"/>
    <lineage>
        <taxon>Eukaryota</taxon>
        <taxon>Metazoa</taxon>
        <taxon>Ecdysozoa</taxon>
        <taxon>Nematoda</taxon>
        <taxon>Chromadorea</taxon>
        <taxon>Rhabditida</taxon>
        <taxon>Rhabditina</taxon>
        <taxon>Rhabditomorpha</taxon>
        <taxon>Strongyloidea</taxon>
        <taxon>Ancylostomatidae</taxon>
        <taxon>Bunostominae</taxon>
        <taxon>Necator</taxon>
    </lineage>
</organism>
<dbReference type="Gene3D" id="3.40.390.10">
    <property type="entry name" value="Collagenase (Catalytic Domain)"/>
    <property type="match status" value="1"/>
</dbReference>
<feature type="domain" description="Peptidase M13 C-terminal" evidence="8">
    <location>
        <begin position="534"/>
        <end position="694"/>
    </location>
</feature>
<gene>
    <name evidence="10" type="primary">Necator_chrII.g5818</name>
    <name evidence="10" type="ORF">RB195_018025</name>
</gene>
<dbReference type="PANTHER" id="PTHR11733:SF237">
    <property type="entry name" value="NEPRILYSIN-LIKE 4"/>
    <property type="match status" value="1"/>
</dbReference>
<dbReference type="EMBL" id="JAVFWL010000002">
    <property type="protein sequence ID" value="KAK6734584.1"/>
    <property type="molecule type" value="Genomic_DNA"/>
</dbReference>
<evidence type="ECO:0000256" key="4">
    <source>
        <dbReference type="ARBA" id="ARBA00022723"/>
    </source>
</evidence>
<dbReference type="Pfam" id="PF01431">
    <property type="entry name" value="Peptidase_M13"/>
    <property type="match status" value="1"/>
</dbReference>
<dbReference type="InterPro" id="IPR008753">
    <property type="entry name" value="Peptidase_M13_N"/>
</dbReference>
<feature type="domain" description="Peptidase M13 N-terminal" evidence="9">
    <location>
        <begin position="72"/>
        <end position="474"/>
    </location>
</feature>
<evidence type="ECO:0000313" key="11">
    <source>
        <dbReference type="Proteomes" id="UP001303046"/>
    </source>
</evidence>
<comment type="cofactor">
    <cofactor evidence="1">
        <name>Zn(2+)</name>
        <dbReference type="ChEBI" id="CHEBI:29105"/>
    </cofactor>
</comment>
<protein>
    <recommendedName>
        <fullName evidence="12">Peptidase family M13</fullName>
    </recommendedName>
</protein>
<evidence type="ECO:0000259" key="9">
    <source>
        <dbReference type="Pfam" id="PF05649"/>
    </source>
</evidence>
<keyword evidence="6" id="KW-0862">Zinc</keyword>
<evidence type="ECO:0000256" key="5">
    <source>
        <dbReference type="ARBA" id="ARBA00022801"/>
    </source>
</evidence>
<proteinExistence type="inferred from homology"/>
<dbReference type="SUPFAM" id="SSF55486">
    <property type="entry name" value="Metalloproteases ('zincins'), catalytic domain"/>
    <property type="match status" value="1"/>
</dbReference>